<organism evidence="8">
    <name type="scientific">freshwater metagenome</name>
    <dbReference type="NCBI Taxonomy" id="449393"/>
    <lineage>
        <taxon>unclassified sequences</taxon>
        <taxon>metagenomes</taxon>
        <taxon>ecological metagenomes</taxon>
    </lineage>
</organism>
<dbReference type="GO" id="GO:0008270">
    <property type="term" value="F:zinc ion binding"/>
    <property type="evidence" value="ECO:0007669"/>
    <property type="project" value="InterPro"/>
</dbReference>
<evidence type="ECO:0000313" key="8">
    <source>
        <dbReference type="EMBL" id="CAB4966205.1"/>
    </source>
</evidence>
<evidence type="ECO:0000256" key="5">
    <source>
        <dbReference type="ARBA" id="ARBA00023125"/>
    </source>
</evidence>
<dbReference type="PANTHER" id="PTHR30455">
    <property type="entry name" value="TRANSCRIPTIONAL REPRESSOR NRDR"/>
    <property type="match status" value="1"/>
</dbReference>
<keyword evidence="4" id="KW-0805">Transcription regulation</keyword>
<dbReference type="InterPro" id="IPR055173">
    <property type="entry name" value="NrdR-like_N"/>
</dbReference>
<dbReference type="GO" id="GO:0005524">
    <property type="term" value="F:ATP binding"/>
    <property type="evidence" value="ECO:0007669"/>
    <property type="project" value="UniProtKB-KW"/>
</dbReference>
<dbReference type="GO" id="GO:0045892">
    <property type="term" value="P:negative regulation of DNA-templated transcription"/>
    <property type="evidence" value="ECO:0007669"/>
    <property type="project" value="InterPro"/>
</dbReference>
<feature type="domain" description="ATP-cone" evidence="7">
    <location>
        <begin position="52"/>
        <end position="141"/>
    </location>
</feature>
<keyword evidence="3" id="KW-0067">ATP-binding</keyword>
<dbReference type="PROSITE" id="PS51161">
    <property type="entry name" value="ATP_CONE"/>
    <property type="match status" value="1"/>
</dbReference>
<keyword evidence="2" id="KW-0547">Nucleotide-binding</keyword>
<protein>
    <submittedName>
        <fullName evidence="8">Unannotated protein</fullName>
    </submittedName>
</protein>
<dbReference type="Pfam" id="PF03477">
    <property type="entry name" value="ATP-cone"/>
    <property type="match status" value="1"/>
</dbReference>
<sequence length="158" mass="17777">MREVHCPSCSFDDTKVIDSRLSEEGGAIRRRRSCTQCGYRFTTYERLEEVALNVVKRGGGKQPFDRLKMMAGIQAAVKGRPVGDEMIMEIAERIEDALRLEGGDVTSNQVGHAVLEQLRSIDEVAYMRFASVYKNFDDAADFKRELALLEKHASTSRA</sequence>
<evidence type="ECO:0000256" key="6">
    <source>
        <dbReference type="ARBA" id="ARBA00023163"/>
    </source>
</evidence>
<dbReference type="Pfam" id="PF22811">
    <property type="entry name" value="Zn_ribbon_NrdR"/>
    <property type="match status" value="1"/>
</dbReference>
<gene>
    <name evidence="8" type="ORF">UFOPK3879_01172</name>
</gene>
<evidence type="ECO:0000256" key="4">
    <source>
        <dbReference type="ARBA" id="ARBA00023015"/>
    </source>
</evidence>
<evidence type="ECO:0000259" key="7">
    <source>
        <dbReference type="PROSITE" id="PS51161"/>
    </source>
</evidence>
<dbReference type="GO" id="GO:0003677">
    <property type="term" value="F:DNA binding"/>
    <property type="evidence" value="ECO:0007669"/>
    <property type="project" value="UniProtKB-KW"/>
</dbReference>
<keyword evidence="6" id="KW-0804">Transcription</keyword>
<name>A0A6J7LEU1_9ZZZZ</name>
<dbReference type="NCBIfam" id="TIGR00244">
    <property type="entry name" value="transcriptional regulator NrdR"/>
    <property type="match status" value="1"/>
</dbReference>
<dbReference type="InterPro" id="IPR003796">
    <property type="entry name" value="RNR_NrdR-like"/>
</dbReference>
<proteinExistence type="inferred from homology"/>
<evidence type="ECO:0000256" key="3">
    <source>
        <dbReference type="ARBA" id="ARBA00022840"/>
    </source>
</evidence>
<accession>A0A6J7LEU1</accession>
<evidence type="ECO:0000256" key="2">
    <source>
        <dbReference type="ARBA" id="ARBA00022741"/>
    </source>
</evidence>
<keyword evidence="1" id="KW-0678">Repressor</keyword>
<dbReference type="AlphaFoldDB" id="A0A6J7LEU1"/>
<keyword evidence="5" id="KW-0238">DNA-binding</keyword>
<dbReference type="PANTHER" id="PTHR30455:SF2">
    <property type="entry name" value="TRANSCRIPTIONAL REPRESSOR NRDR"/>
    <property type="match status" value="1"/>
</dbReference>
<evidence type="ECO:0000256" key="1">
    <source>
        <dbReference type="ARBA" id="ARBA00022491"/>
    </source>
</evidence>
<dbReference type="HAMAP" id="MF_00440">
    <property type="entry name" value="NrdR"/>
    <property type="match status" value="1"/>
</dbReference>
<reference evidence="8" key="1">
    <citation type="submission" date="2020-05" db="EMBL/GenBank/DDBJ databases">
        <authorList>
            <person name="Chiriac C."/>
            <person name="Salcher M."/>
            <person name="Ghai R."/>
            <person name="Kavagutti S V."/>
        </authorList>
    </citation>
    <scope>NUCLEOTIDE SEQUENCE</scope>
</reference>
<dbReference type="InterPro" id="IPR005144">
    <property type="entry name" value="ATP-cone_dom"/>
</dbReference>
<dbReference type="EMBL" id="CAFBNR010000064">
    <property type="protein sequence ID" value="CAB4966205.1"/>
    <property type="molecule type" value="Genomic_DNA"/>
</dbReference>